<evidence type="ECO:0000313" key="1">
    <source>
        <dbReference type="EMBL" id="RCJ32651.1"/>
    </source>
</evidence>
<accession>A0A367R9T1</accession>
<comment type="caution">
    <text evidence="1">The sequence shown here is derived from an EMBL/GenBank/DDBJ whole genome shotgun (WGS) entry which is preliminary data.</text>
</comment>
<organism evidence="1 2">
    <name type="scientific">Nostoc punctiforme NIES-2108</name>
    <dbReference type="NCBI Taxonomy" id="1356359"/>
    <lineage>
        <taxon>Bacteria</taxon>
        <taxon>Bacillati</taxon>
        <taxon>Cyanobacteriota</taxon>
        <taxon>Cyanophyceae</taxon>
        <taxon>Nostocales</taxon>
        <taxon>Nostocaceae</taxon>
        <taxon>Nostoc</taxon>
    </lineage>
</organism>
<dbReference type="AlphaFoldDB" id="A0A367R9T1"/>
<name>A0A367R9T1_NOSPU</name>
<protein>
    <submittedName>
        <fullName evidence="1">Uncharacterized protein</fullName>
    </submittedName>
</protein>
<sequence length="168" mass="18766">MSQIEIAEIIEQIKQEIEVDANGQAKASLRATARLAGVSAVAILKTLDSVNLEPSKLAQMLMDSGFEAVNLTEWRTVGIPDMAIAIILEYYAYEAGRYCTKQARLVCRSFNTIGIRAWIQDKLGWTKPVTDNKTGMTEIQLLAALAKHLAEQEQHLLQQQQQQTEILH</sequence>
<evidence type="ECO:0000313" key="2">
    <source>
        <dbReference type="Proteomes" id="UP000252085"/>
    </source>
</evidence>
<dbReference type="EMBL" id="LXQE01000164">
    <property type="protein sequence ID" value="RCJ32651.1"/>
    <property type="molecule type" value="Genomic_DNA"/>
</dbReference>
<gene>
    <name evidence="1" type="ORF">A6769_27700</name>
</gene>
<reference evidence="1 2" key="1">
    <citation type="submission" date="2016-04" db="EMBL/GenBank/DDBJ databases">
        <authorList>
            <person name="Evans L.H."/>
            <person name="Alamgir A."/>
            <person name="Owens N."/>
            <person name="Weber N.D."/>
            <person name="Virtaneva K."/>
            <person name="Barbian K."/>
            <person name="Babar A."/>
            <person name="Rosenke K."/>
        </authorList>
    </citation>
    <scope>NUCLEOTIDE SEQUENCE [LARGE SCALE GENOMIC DNA]</scope>
    <source>
        <strain evidence="1">NIES-2108</strain>
    </source>
</reference>
<proteinExistence type="predicted"/>
<dbReference type="Proteomes" id="UP000252085">
    <property type="component" value="Unassembled WGS sequence"/>
</dbReference>